<dbReference type="Gene3D" id="3.30.750.140">
    <property type="match status" value="1"/>
</dbReference>
<feature type="domain" description="Flagellar hook-length control protein-like C-terminal" evidence="2">
    <location>
        <begin position="272"/>
        <end position="345"/>
    </location>
</feature>
<name>A0ABX0KZ46_9NEIS</name>
<dbReference type="EMBL" id="JAAOLX010000004">
    <property type="protein sequence ID" value="NHQ86356.1"/>
    <property type="molecule type" value="Genomic_DNA"/>
</dbReference>
<dbReference type="InterPro" id="IPR038610">
    <property type="entry name" value="FliK-like_C_sf"/>
</dbReference>
<keyword evidence="3" id="KW-0969">Cilium</keyword>
<keyword evidence="4" id="KW-1185">Reference proteome</keyword>
<dbReference type="Proteomes" id="UP000712570">
    <property type="component" value="Unassembled WGS sequence"/>
</dbReference>
<organism evidence="3 4">
    <name type="scientific">Iodobacter violaceini</name>
    <dbReference type="NCBI Taxonomy" id="3044271"/>
    <lineage>
        <taxon>Bacteria</taxon>
        <taxon>Pseudomonadati</taxon>
        <taxon>Pseudomonadota</taxon>
        <taxon>Betaproteobacteria</taxon>
        <taxon>Neisseriales</taxon>
        <taxon>Chitinibacteraceae</taxon>
        <taxon>Iodobacter</taxon>
    </lineage>
</organism>
<evidence type="ECO:0000256" key="1">
    <source>
        <dbReference type="SAM" id="MobiDB-lite"/>
    </source>
</evidence>
<feature type="region of interest" description="Disordered" evidence="1">
    <location>
        <begin position="196"/>
        <end position="221"/>
    </location>
</feature>
<evidence type="ECO:0000313" key="4">
    <source>
        <dbReference type="Proteomes" id="UP000712570"/>
    </source>
</evidence>
<reference evidence="3 4" key="1">
    <citation type="submission" date="2020-03" db="EMBL/GenBank/DDBJ databases">
        <title>Draft genome sequence of environmentally isolated violet-colored cultures.</title>
        <authorList>
            <person name="Wilson H.S."/>
        </authorList>
    </citation>
    <scope>NUCLEOTIDE SEQUENCE [LARGE SCALE GENOMIC DNA]</scope>
    <source>
        <strain evidence="3 4">HSC-16F04</strain>
    </source>
</reference>
<accession>A0ABX0KZ46</accession>
<protein>
    <submittedName>
        <fullName evidence="3">Flagellar hook-length control protein FliK</fullName>
    </submittedName>
</protein>
<keyword evidence="3" id="KW-0966">Cell projection</keyword>
<dbReference type="InterPro" id="IPR021136">
    <property type="entry name" value="Flagellar_hook_control-like_C"/>
</dbReference>
<comment type="caution">
    <text evidence="3">The sequence shown here is derived from an EMBL/GenBank/DDBJ whole genome shotgun (WGS) entry which is preliminary data.</text>
</comment>
<sequence>MLPGTSPISLVQHYLKAQEGVAEVTRISADDVRYTVGERVHATVASLLPNGRFAVLIKDQLLDLNLPRNTEPGEKLDLTVVTSNPKLTFSINSGAAQQPALPQEMALSQGARFLSSLLAKGEAGKDGLASVLNQAQPLFEGAPDTAKLADKLAQKLADSGLFYESHQAEWVNGERPLQALLKEPQAGLLKVPLQNTAASPDGAEKNAAAIPSEENGTEKPALAPDTSAALRHLVQQQLDVLEQRPVVWNGQAWPGQAVRWEVAPENEREASGRQEEMQRSWQSRMDLQLPNLGDVGIVAVLRNGEFSLRFEASAETADKIRAETKSLQNRFEAAGLTLVSSQVVNAEPVNVT</sequence>
<keyword evidence="3" id="KW-0282">Flagellum</keyword>
<gene>
    <name evidence="3" type="ORF">HA050_09540</name>
</gene>
<evidence type="ECO:0000259" key="2">
    <source>
        <dbReference type="Pfam" id="PF02120"/>
    </source>
</evidence>
<evidence type="ECO:0000313" key="3">
    <source>
        <dbReference type="EMBL" id="NHQ86356.1"/>
    </source>
</evidence>
<proteinExistence type="predicted"/>
<dbReference type="Pfam" id="PF02120">
    <property type="entry name" value="Flg_hook"/>
    <property type="match status" value="1"/>
</dbReference>
<dbReference type="RefSeq" id="WP_166825094.1">
    <property type="nucleotide sequence ID" value="NZ_JAAOLX010000004.1"/>
</dbReference>